<evidence type="ECO:0000313" key="1">
    <source>
        <dbReference type="Proteomes" id="UP000322000"/>
    </source>
</evidence>
<proteinExistence type="predicted"/>
<evidence type="ECO:0000313" key="2">
    <source>
        <dbReference type="RefSeq" id="XP_026735715.1"/>
    </source>
</evidence>
<gene>
    <name evidence="2" type="primary">LOC113499435</name>
</gene>
<keyword evidence="1" id="KW-1185">Reference proteome</keyword>
<dbReference type="Proteomes" id="UP000322000">
    <property type="component" value="Chromosome 12"/>
</dbReference>
<name>A0A7E5W506_TRINI</name>
<dbReference type="OrthoDB" id="7677333at2759"/>
<dbReference type="RefSeq" id="XP_026735715.1">
    <property type="nucleotide sequence ID" value="XM_026879914.1"/>
</dbReference>
<reference evidence="2" key="1">
    <citation type="submission" date="2025-08" db="UniProtKB">
        <authorList>
            <consortium name="RefSeq"/>
        </authorList>
    </citation>
    <scope>IDENTIFICATION</scope>
</reference>
<dbReference type="InParanoid" id="A0A7E5W506"/>
<sequence length="112" mass="12998">MRNAREEMKSLSLSMLLLYRQSEAQQNPTGPIASFLRTNFVGHPVVHEKTSWIFDPDVSLKRRRLFIELHGDKGEKLIERLGLGIDGRDLERLQKQRQRDEGHLGGLNFYLP</sequence>
<accession>A0A7E5W506</accession>
<dbReference type="GeneID" id="113499435"/>
<dbReference type="PANTHER" id="PTHR39951:SF2">
    <property type="entry name" value="IP05660P"/>
    <property type="match status" value="1"/>
</dbReference>
<dbReference type="AlphaFoldDB" id="A0A7E5W506"/>
<organism evidence="1 2">
    <name type="scientific">Trichoplusia ni</name>
    <name type="common">Cabbage looper</name>
    <dbReference type="NCBI Taxonomy" id="7111"/>
    <lineage>
        <taxon>Eukaryota</taxon>
        <taxon>Metazoa</taxon>
        <taxon>Ecdysozoa</taxon>
        <taxon>Arthropoda</taxon>
        <taxon>Hexapoda</taxon>
        <taxon>Insecta</taxon>
        <taxon>Pterygota</taxon>
        <taxon>Neoptera</taxon>
        <taxon>Endopterygota</taxon>
        <taxon>Lepidoptera</taxon>
        <taxon>Glossata</taxon>
        <taxon>Ditrysia</taxon>
        <taxon>Noctuoidea</taxon>
        <taxon>Noctuidae</taxon>
        <taxon>Plusiinae</taxon>
        <taxon>Trichoplusia</taxon>
    </lineage>
</organism>
<dbReference type="PANTHER" id="PTHR39951">
    <property type="entry name" value="FI22632P1"/>
    <property type="match status" value="1"/>
</dbReference>
<dbReference type="KEGG" id="tnl:113499435"/>
<protein>
    <submittedName>
        <fullName evidence="2">Uncharacterized protein LOC113499435 isoform X1</fullName>
    </submittedName>
</protein>